<dbReference type="InterPro" id="IPR029058">
    <property type="entry name" value="AB_hydrolase_fold"/>
</dbReference>
<comment type="function">
    <text evidence="5">Serine peptidase whose precise substrate specificity remains unclear. Does not cleave peptides after a arginine or lysine residue. Regulates trans-Golgi network morphology and sorting by regulating the membrane binding of the AP-1 complex. May play a role in the regulation of synaptic vesicle exocytosis.</text>
</comment>
<name>A0A433QG28_9FUNG</name>
<dbReference type="Gene3D" id="3.40.50.1820">
    <property type="entry name" value="alpha/beta hydrolase"/>
    <property type="match status" value="1"/>
</dbReference>
<keyword evidence="2 6" id="KW-0645">Protease</keyword>
<reference evidence="9 10" key="1">
    <citation type="journal article" date="2018" name="New Phytol.">
        <title>Phylogenomics of Endogonaceae and evolution of mycorrhizas within Mucoromycota.</title>
        <authorList>
            <person name="Chang Y."/>
            <person name="Desiro A."/>
            <person name="Na H."/>
            <person name="Sandor L."/>
            <person name="Lipzen A."/>
            <person name="Clum A."/>
            <person name="Barry K."/>
            <person name="Grigoriev I.V."/>
            <person name="Martin F.M."/>
            <person name="Stajich J.E."/>
            <person name="Smith M.E."/>
            <person name="Bonito G."/>
            <person name="Spatafora J.W."/>
        </authorList>
    </citation>
    <scope>NUCLEOTIDE SEQUENCE [LARGE SCALE GENOMIC DNA]</scope>
    <source>
        <strain evidence="9 10">AD002</strain>
    </source>
</reference>
<dbReference type="GO" id="GO:0004252">
    <property type="term" value="F:serine-type endopeptidase activity"/>
    <property type="evidence" value="ECO:0007669"/>
    <property type="project" value="UniProtKB-UniRule"/>
</dbReference>
<comment type="caution">
    <text evidence="9">The sequence shown here is derived from an EMBL/GenBank/DDBJ whole genome shotgun (WGS) entry which is preliminary data.</text>
</comment>
<dbReference type="InterPro" id="IPR001375">
    <property type="entry name" value="Peptidase_S9_cat"/>
</dbReference>
<protein>
    <recommendedName>
        <fullName evidence="6">Prolyl endopeptidase</fullName>
        <ecNumber evidence="6">3.4.21.-</ecNumber>
    </recommendedName>
</protein>
<evidence type="ECO:0000256" key="1">
    <source>
        <dbReference type="ARBA" id="ARBA00005228"/>
    </source>
</evidence>
<evidence type="ECO:0000256" key="5">
    <source>
        <dbReference type="ARBA" id="ARBA00045448"/>
    </source>
</evidence>
<accession>A0A433QG28</accession>
<dbReference type="PANTHER" id="PTHR11757">
    <property type="entry name" value="PROTEASE FAMILY S9A OLIGOPEPTIDASE"/>
    <property type="match status" value="1"/>
</dbReference>
<evidence type="ECO:0000313" key="9">
    <source>
        <dbReference type="EMBL" id="RUS28719.1"/>
    </source>
</evidence>
<dbReference type="InterPro" id="IPR002470">
    <property type="entry name" value="Peptidase_S9A"/>
</dbReference>
<dbReference type="InterPro" id="IPR051543">
    <property type="entry name" value="Serine_Peptidase_S9A"/>
</dbReference>
<dbReference type="Pfam" id="PF02897">
    <property type="entry name" value="Peptidase_S9_N"/>
    <property type="match status" value="1"/>
</dbReference>
<proteinExistence type="inferred from homology"/>
<dbReference type="Pfam" id="PF00326">
    <property type="entry name" value="Peptidase_S9"/>
    <property type="match status" value="1"/>
</dbReference>
<dbReference type="GO" id="GO:0006508">
    <property type="term" value="P:proteolysis"/>
    <property type="evidence" value="ECO:0007669"/>
    <property type="project" value="UniProtKB-KW"/>
</dbReference>
<dbReference type="PRINTS" id="PR00862">
    <property type="entry name" value="PROLIGOPTASE"/>
</dbReference>
<evidence type="ECO:0000313" key="10">
    <source>
        <dbReference type="Proteomes" id="UP000274822"/>
    </source>
</evidence>
<gene>
    <name evidence="9" type="ORF">BC938DRAFT_481534</name>
</gene>
<dbReference type="PANTHER" id="PTHR11757:SF19">
    <property type="entry name" value="PROLYL ENDOPEPTIDASE-LIKE"/>
    <property type="match status" value="1"/>
</dbReference>
<organism evidence="9 10">
    <name type="scientific">Jimgerdemannia flammicorona</name>
    <dbReference type="NCBI Taxonomy" id="994334"/>
    <lineage>
        <taxon>Eukaryota</taxon>
        <taxon>Fungi</taxon>
        <taxon>Fungi incertae sedis</taxon>
        <taxon>Mucoromycota</taxon>
        <taxon>Mucoromycotina</taxon>
        <taxon>Endogonomycetes</taxon>
        <taxon>Endogonales</taxon>
        <taxon>Endogonaceae</taxon>
        <taxon>Jimgerdemannia</taxon>
    </lineage>
</organism>
<dbReference type="SUPFAM" id="SSF50993">
    <property type="entry name" value="Peptidase/esterase 'gauge' domain"/>
    <property type="match status" value="1"/>
</dbReference>
<comment type="similarity">
    <text evidence="1 6">Belongs to the peptidase S9A family.</text>
</comment>
<dbReference type="EMBL" id="RBNJ01006233">
    <property type="protein sequence ID" value="RUS28719.1"/>
    <property type="molecule type" value="Genomic_DNA"/>
</dbReference>
<evidence type="ECO:0000259" key="8">
    <source>
        <dbReference type="Pfam" id="PF02897"/>
    </source>
</evidence>
<dbReference type="Proteomes" id="UP000274822">
    <property type="component" value="Unassembled WGS sequence"/>
</dbReference>
<keyword evidence="4 6" id="KW-0720">Serine protease</keyword>
<evidence type="ECO:0000256" key="4">
    <source>
        <dbReference type="ARBA" id="ARBA00022825"/>
    </source>
</evidence>
<evidence type="ECO:0000256" key="3">
    <source>
        <dbReference type="ARBA" id="ARBA00022801"/>
    </source>
</evidence>
<sequence length="735" mass="83715">MSDELGNRIDSNASLPAPHTAFVCYIRRDASFLSKLKDAFSKHPEPPIAEKLPDVRFHHGRRRVDEFSWMENTDDPKFLQHIKLENDYADQMTKNTALLRYSLLREMQKRLRTPNVLPPLTTLANGYEYYTRSNNHGQVYCRKEKGQGSLAKEEILLDTSFLRSTNSNIRKVLLSPDHTIFAYTIEHEGMETGSLHFKDLTGGKNVKDNVLEEVFNFVWANDNMTVYYTVPNEQLRPWQVYAHRIGTPQSHDILIFEEVDDMVFVDIVNTKDKKYITINANSLSASEVYIIDAHHDMSKGDTPPLKLIERRSSGIEYYVDHHDDHFYILTNADESGNFKLVRTPDAQPGREHWQDLIKVKSTEKIEDIDLFRSHAVVYAKREGLPVILCYDLHTLGMHEIALPETFCVVNPGANLEFETDTFRFSINSPFAHESTWDYNMTSQKLTPVRVHPMHRFDATRFTCERIHVNAEGGVRIPVTLMHRKGIAMDGRNPVLMRSYGAYGQSTEPEFRVEHFPLLERGWVIALAHVRGGSELGRPWYEDGKLLRKKNTFTDFIAVAEYLVKTGVTNPDMLAATGTSAGGLLVGAMCHMRPDLFRALILRVPFVDPLSAMLNPDLPLTRVEYPEWGNPTADPIVYDYIASYAPYDNIPEGRTRPSILVTAGLRDQRVACWHPLKFVARMRERDTAAGSGSDGSGIVLAKVDVDKGHFGAGRDQEQRLKESAFELAFLISQVQR</sequence>
<feature type="domain" description="Peptidase S9 prolyl oligopeptidase catalytic" evidence="7">
    <location>
        <begin position="509"/>
        <end position="733"/>
    </location>
</feature>
<keyword evidence="3 6" id="KW-0378">Hydrolase</keyword>
<dbReference type="AlphaFoldDB" id="A0A433QG28"/>
<keyword evidence="10" id="KW-1185">Reference proteome</keyword>
<evidence type="ECO:0000259" key="7">
    <source>
        <dbReference type="Pfam" id="PF00326"/>
    </source>
</evidence>
<dbReference type="EC" id="3.4.21.-" evidence="6"/>
<dbReference type="SUPFAM" id="SSF53474">
    <property type="entry name" value="alpha/beta-Hydrolases"/>
    <property type="match status" value="1"/>
</dbReference>
<evidence type="ECO:0000256" key="6">
    <source>
        <dbReference type="RuleBase" id="RU368024"/>
    </source>
</evidence>
<dbReference type="Gene3D" id="2.130.10.120">
    <property type="entry name" value="Prolyl oligopeptidase, N-terminal domain"/>
    <property type="match status" value="1"/>
</dbReference>
<dbReference type="InterPro" id="IPR023302">
    <property type="entry name" value="Pept_S9A_N"/>
</dbReference>
<feature type="domain" description="Peptidase S9A N-terminal" evidence="8">
    <location>
        <begin position="46"/>
        <end position="449"/>
    </location>
</feature>
<evidence type="ECO:0000256" key="2">
    <source>
        <dbReference type="ARBA" id="ARBA00022670"/>
    </source>
</evidence>